<proteinExistence type="predicted"/>
<dbReference type="InterPro" id="IPR036237">
    <property type="entry name" value="Xyl_isomerase-like_sf"/>
</dbReference>
<dbReference type="SUPFAM" id="SSF51658">
    <property type="entry name" value="Xylose isomerase-like"/>
    <property type="match status" value="1"/>
</dbReference>
<evidence type="ECO:0000259" key="1">
    <source>
        <dbReference type="Pfam" id="PF01261"/>
    </source>
</evidence>
<dbReference type="GO" id="GO:0016853">
    <property type="term" value="F:isomerase activity"/>
    <property type="evidence" value="ECO:0007669"/>
    <property type="project" value="UniProtKB-KW"/>
</dbReference>
<dbReference type="Pfam" id="PF01261">
    <property type="entry name" value="AP_endonuc_2"/>
    <property type="match status" value="1"/>
</dbReference>
<evidence type="ECO:0000313" key="2">
    <source>
        <dbReference type="EMBL" id="AKQ04897.1"/>
    </source>
</evidence>
<feature type="domain" description="Xylose isomerase-like TIM barrel" evidence="1">
    <location>
        <begin position="28"/>
        <end position="267"/>
    </location>
</feature>
<keyword evidence="2" id="KW-0413">Isomerase</keyword>
<dbReference type="EMBL" id="KT007054">
    <property type="protein sequence ID" value="AKQ04897.1"/>
    <property type="molecule type" value="Genomic_DNA"/>
</dbReference>
<dbReference type="InterPro" id="IPR013022">
    <property type="entry name" value="Xyl_isomerase-like_TIM-brl"/>
</dbReference>
<dbReference type="EC" id="5.3.99.-" evidence="2"/>
<dbReference type="InterPro" id="IPR050312">
    <property type="entry name" value="IolE/XylAMocC-like"/>
</dbReference>
<dbReference type="Gene3D" id="3.20.20.150">
    <property type="entry name" value="Divalent-metal-dependent TIM barrel enzymes"/>
    <property type="match status" value="1"/>
</dbReference>
<sequence length="271" mass="28575">MSLGEEAGGGIHLNGATIMSTSTDRHIEVAREAGYVGVEVRAERLVGAPDELRAAAALVQSGEVWSLNGLRIGLREDGRLDRETLDADLGRRLPICRALGAAYLLVVPPRAPGVSADAAISPLRDGLSRARDEAARSGVRVAFEFLGFADCPIGSAALAAAVVADVQGADLVLDSCHWHASGGESLAAFDVDRLAMVHLNDAPDKPPRLIEDADRVLPGRGVIRLHDLVAELRARGYAGPWSLETFNPAYWEADPLAVAREGKAALDALLA</sequence>
<accession>A0A0H4TE77</accession>
<reference evidence="2" key="1">
    <citation type="journal article" date="2015" name="ISME J.">
        <title>Aquifer environment selects for microbial species cohorts in sediment and groundwater.</title>
        <authorList>
            <person name="Hug L.A."/>
            <person name="Thomas B.C."/>
            <person name="Brown C.T."/>
            <person name="Frischkorn K.R."/>
            <person name="Williams K.H."/>
            <person name="Tringe S.G."/>
            <person name="Banfield J.F."/>
        </authorList>
    </citation>
    <scope>NUCLEOTIDE SEQUENCE</scope>
</reference>
<dbReference type="PANTHER" id="PTHR12110">
    <property type="entry name" value="HYDROXYPYRUVATE ISOMERASE"/>
    <property type="match status" value="1"/>
</dbReference>
<dbReference type="PANTHER" id="PTHR12110:SF21">
    <property type="entry name" value="XYLOSE ISOMERASE-LIKE TIM BARREL DOMAIN-CONTAINING PROTEIN"/>
    <property type="match status" value="1"/>
</dbReference>
<protein>
    <submittedName>
        <fullName evidence="2">Xylose isomerase domain-containing protein, inosose isomerase</fullName>
        <ecNumber evidence="2">5.3.99.-</ecNumber>
    </submittedName>
</protein>
<organism evidence="2">
    <name type="scientific">uncultured Chloroflexi bacterium Rifle_16ft_4_minimus_899</name>
    <dbReference type="NCBI Taxonomy" id="1665081"/>
    <lineage>
        <taxon>Bacteria</taxon>
        <taxon>Bacillati</taxon>
        <taxon>Chloroflexota</taxon>
        <taxon>environmental samples</taxon>
    </lineage>
</organism>
<name>A0A0H4TE77_9CHLR</name>
<dbReference type="AlphaFoldDB" id="A0A0H4TE77"/>